<evidence type="ECO:0000256" key="1">
    <source>
        <dbReference type="ARBA" id="ARBA00022755"/>
    </source>
</evidence>
<evidence type="ECO:0000256" key="3">
    <source>
        <dbReference type="HAMAP-Rule" id="MF_01929"/>
    </source>
</evidence>
<dbReference type="EMBL" id="RXHJ01000015">
    <property type="protein sequence ID" value="RSZ61810.1"/>
    <property type="molecule type" value="Genomic_DNA"/>
</dbReference>
<dbReference type="PANTHER" id="PTHR23046:SF2">
    <property type="entry name" value="PHOSPHORIBOSYLAMINOIMIDAZOLE CARBOXYLASE"/>
    <property type="match status" value="1"/>
</dbReference>
<dbReference type="InterPro" id="IPR024694">
    <property type="entry name" value="PurE_prokaryotes"/>
</dbReference>
<dbReference type="GO" id="GO:0016829">
    <property type="term" value="F:lyase activity"/>
    <property type="evidence" value="ECO:0007669"/>
    <property type="project" value="UniProtKB-KW"/>
</dbReference>
<dbReference type="SUPFAM" id="SSF52255">
    <property type="entry name" value="N5-CAIR mutase (phosphoribosylaminoimidazole carboxylase, PurE)"/>
    <property type="match status" value="1"/>
</dbReference>
<keyword evidence="2 3" id="KW-0413">Isomerase</keyword>
<dbReference type="InterPro" id="IPR033747">
    <property type="entry name" value="PurE_ClassI"/>
</dbReference>
<dbReference type="Pfam" id="PF00731">
    <property type="entry name" value="AIRC"/>
    <property type="match status" value="1"/>
</dbReference>
<dbReference type="GO" id="GO:0034023">
    <property type="term" value="F:5-(carboxyamino)imidazole ribonucleotide mutase activity"/>
    <property type="evidence" value="ECO:0007669"/>
    <property type="project" value="UniProtKB-UniRule"/>
</dbReference>
<accession>A0A3R9ZCN5</accession>
<feature type="binding site" evidence="3 5">
    <location>
        <position position="14"/>
    </location>
    <ligand>
        <name>substrate</name>
    </ligand>
</feature>
<evidence type="ECO:0000313" key="8">
    <source>
        <dbReference type="Proteomes" id="UP000274907"/>
    </source>
</evidence>
<comment type="function">
    <text evidence="3 4">Catalyzes the conversion of N5-carboxyaminoimidazole ribonucleotide (N5-CAIR) to 4-carboxy-5-aminoimidazole ribonucleotide (CAIR).</text>
</comment>
<dbReference type="Proteomes" id="UP000274907">
    <property type="component" value="Unassembled WGS sequence"/>
</dbReference>
<comment type="caution">
    <text evidence="7">The sequence shown here is derived from an EMBL/GenBank/DDBJ whole genome shotgun (WGS) entry which is preliminary data.</text>
</comment>
<dbReference type="RefSeq" id="WP_126121406.1">
    <property type="nucleotide sequence ID" value="NZ_RXHJ01000015.1"/>
</dbReference>
<dbReference type="EC" id="5.4.99.18" evidence="3 4"/>
<evidence type="ECO:0000256" key="4">
    <source>
        <dbReference type="PIRNR" id="PIRNR001338"/>
    </source>
</evidence>
<dbReference type="PIRSF" id="PIRSF001338">
    <property type="entry name" value="AIR_carboxylase"/>
    <property type="match status" value="1"/>
</dbReference>
<keyword evidence="8" id="KW-1185">Reference proteome</keyword>
<organism evidence="7 8">
    <name type="scientific">Corynebacterium hylobatis</name>
    <dbReference type="NCBI Taxonomy" id="1859290"/>
    <lineage>
        <taxon>Bacteria</taxon>
        <taxon>Bacillati</taxon>
        <taxon>Actinomycetota</taxon>
        <taxon>Actinomycetes</taxon>
        <taxon>Mycobacteriales</taxon>
        <taxon>Corynebacteriaceae</taxon>
        <taxon>Corynebacterium</taxon>
    </lineage>
</organism>
<proteinExistence type="inferred from homology"/>
<comment type="catalytic activity">
    <reaction evidence="3 4">
        <text>5-carboxyamino-1-(5-phospho-D-ribosyl)imidazole + H(+) = 5-amino-1-(5-phospho-D-ribosyl)imidazole-4-carboxylate</text>
        <dbReference type="Rhea" id="RHEA:13193"/>
        <dbReference type="ChEBI" id="CHEBI:15378"/>
        <dbReference type="ChEBI" id="CHEBI:58730"/>
        <dbReference type="ChEBI" id="CHEBI:77657"/>
        <dbReference type="EC" id="5.4.99.18"/>
    </reaction>
</comment>
<feature type="binding site" evidence="3 5">
    <location>
        <position position="11"/>
    </location>
    <ligand>
        <name>substrate</name>
    </ligand>
</feature>
<dbReference type="UniPathway" id="UPA00074">
    <property type="reaction ID" value="UER00943"/>
</dbReference>
<feature type="domain" description="PurE" evidence="6">
    <location>
        <begin position="3"/>
        <end position="152"/>
    </location>
</feature>
<dbReference type="GO" id="GO:0006189">
    <property type="term" value="P:'de novo' IMP biosynthetic process"/>
    <property type="evidence" value="ECO:0007669"/>
    <property type="project" value="UniProtKB-UniRule"/>
</dbReference>
<evidence type="ECO:0000256" key="5">
    <source>
        <dbReference type="PIRSR" id="PIRSR001338-1"/>
    </source>
</evidence>
<keyword evidence="1 3" id="KW-0658">Purine biosynthesis</keyword>
<feature type="binding site" evidence="3 5">
    <location>
        <position position="41"/>
    </location>
    <ligand>
        <name>substrate</name>
    </ligand>
</feature>
<dbReference type="HAMAP" id="MF_01929">
    <property type="entry name" value="PurE_classI"/>
    <property type="match status" value="1"/>
</dbReference>
<dbReference type="NCBIfam" id="TIGR01162">
    <property type="entry name" value="purE"/>
    <property type="match status" value="1"/>
</dbReference>
<keyword evidence="7" id="KW-0456">Lyase</keyword>
<comment type="similarity">
    <text evidence="3">Belongs to the AIR carboxylase family. Class I subfamily.</text>
</comment>
<dbReference type="PANTHER" id="PTHR23046">
    <property type="entry name" value="PHOSPHORIBOSYLAMINOIMIDAZOLE CARBOXYLASE CATALYTIC SUBUNIT"/>
    <property type="match status" value="1"/>
</dbReference>
<protein>
    <recommendedName>
        <fullName evidence="3 4">N5-carboxyaminoimidazole ribonucleotide mutase</fullName>
        <shortName evidence="3 4">N5-CAIR mutase</shortName>
        <ecNumber evidence="3 4">5.4.99.18</ecNumber>
    </recommendedName>
    <alternativeName>
        <fullName evidence="3">5-(carboxyamino)imidazole ribonucleotide mutase</fullName>
    </alternativeName>
</protein>
<dbReference type="OrthoDB" id="9791908at2"/>
<evidence type="ECO:0000259" key="6">
    <source>
        <dbReference type="SMART" id="SM01001"/>
    </source>
</evidence>
<name>A0A3R9ZCN5_9CORY</name>
<sequence>MPPLVGIIMGSDSDWPTVAPAAEALAEFGVPLEVGVMSAHRTPERMLAYAKSAHERGLKVIIACAGGAAHLPGMVAAATPLPVIGVPRALKDLDGLDSLLSIVQMPSGVPVATVSIGGAKNAGLLAVRILGAGDPALTEKMAEYQKKMAAEVEAKDEALRRQLLEG</sequence>
<dbReference type="Gene3D" id="3.40.50.1970">
    <property type="match status" value="1"/>
</dbReference>
<dbReference type="SMART" id="SM01001">
    <property type="entry name" value="AIRC"/>
    <property type="match status" value="1"/>
</dbReference>
<comment type="pathway">
    <text evidence="3 4">Purine metabolism; IMP biosynthesis via de novo pathway; 5-amino-1-(5-phospho-D-ribosyl)imidazole-4-carboxylate from 5-amino-1-(5-phospho-D-ribosyl)imidazole (N5-CAIR route): step 2/2.</text>
</comment>
<reference evidence="7 8" key="1">
    <citation type="submission" date="2018-12" db="EMBL/GenBank/DDBJ databases">
        <title>YIM 101343 draft genome.</title>
        <authorList>
            <person name="Chen X."/>
        </authorList>
    </citation>
    <scope>NUCLEOTIDE SEQUENCE [LARGE SCALE GENOMIC DNA]</scope>
    <source>
        <strain evidence="7 8">YIM 101343</strain>
    </source>
</reference>
<evidence type="ECO:0000313" key="7">
    <source>
        <dbReference type="EMBL" id="RSZ61810.1"/>
    </source>
</evidence>
<gene>
    <name evidence="3 7" type="primary">purE</name>
    <name evidence="7" type="ORF">EAH68_11095</name>
</gene>
<dbReference type="AlphaFoldDB" id="A0A3R9ZCN5"/>
<dbReference type="InterPro" id="IPR000031">
    <property type="entry name" value="PurE_dom"/>
</dbReference>
<evidence type="ECO:0000256" key="2">
    <source>
        <dbReference type="ARBA" id="ARBA00023235"/>
    </source>
</evidence>